<evidence type="ECO:0000256" key="7">
    <source>
        <dbReference type="ARBA" id="ARBA00023002"/>
    </source>
</evidence>
<feature type="domain" description="Plant heme peroxidase family profile" evidence="11">
    <location>
        <begin position="6"/>
        <end position="149"/>
    </location>
</feature>
<evidence type="ECO:0000313" key="13">
    <source>
        <dbReference type="Proteomes" id="UP001604336"/>
    </source>
</evidence>
<keyword evidence="6 9" id="KW-0479">Metal-binding</keyword>
<dbReference type="EMBL" id="JBFOLK010000009">
    <property type="protein sequence ID" value="KAL2486652.1"/>
    <property type="molecule type" value="Genomic_DNA"/>
</dbReference>
<accession>A0ABD1RFB4</accession>
<evidence type="ECO:0000256" key="3">
    <source>
        <dbReference type="ARBA" id="ARBA00012313"/>
    </source>
</evidence>
<dbReference type="PROSITE" id="PS50873">
    <property type="entry name" value="PEROXIDASE_4"/>
    <property type="match status" value="1"/>
</dbReference>
<dbReference type="SUPFAM" id="SSF48113">
    <property type="entry name" value="Heme-dependent peroxidases"/>
    <property type="match status" value="1"/>
</dbReference>
<feature type="binding site" evidence="9">
    <location>
        <position position="74"/>
    </location>
    <ligand>
        <name>Ca(2+)</name>
        <dbReference type="ChEBI" id="CHEBI:29108"/>
        <label>2</label>
    </ligand>
</feature>
<keyword evidence="9" id="KW-0106">Calcium</keyword>
<evidence type="ECO:0000256" key="2">
    <source>
        <dbReference type="ARBA" id="ARBA00001970"/>
    </source>
</evidence>
<dbReference type="Gene3D" id="1.10.520.10">
    <property type="match status" value="1"/>
</dbReference>
<keyword evidence="13" id="KW-1185">Reference proteome</keyword>
<dbReference type="GO" id="GO:0046872">
    <property type="term" value="F:metal ion binding"/>
    <property type="evidence" value="ECO:0007669"/>
    <property type="project" value="UniProtKB-KW"/>
</dbReference>
<proteinExistence type="inferred from homology"/>
<reference evidence="13" key="1">
    <citation type="submission" date="2024-07" db="EMBL/GenBank/DDBJ databases">
        <title>Two chromosome-level genome assemblies of Korean endemic species Abeliophyllum distichum and Forsythia ovata (Oleaceae).</title>
        <authorList>
            <person name="Jang H."/>
        </authorList>
    </citation>
    <scope>NUCLEOTIDE SEQUENCE [LARGE SCALE GENOMIC DNA]</scope>
</reference>
<comment type="cofactor">
    <cofactor evidence="9">
        <name>Ca(2+)</name>
        <dbReference type="ChEBI" id="CHEBI:29108"/>
    </cofactor>
    <text evidence="9">Binds 2 calcium ions per subunit.</text>
</comment>
<comment type="similarity">
    <text evidence="10">Belongs to the peroxidase family.</text>
</comment>
<comment type="cofactor">
    <cofactor evidence="2">
        <name>heme b</name>
        <dbReference type="ChEBI" id="CHEBI:60344"/>
    </cofactor>
</comment>
<protein>
    <recommendedName>
        <fullName evidence="3">peroxidase</fullName>
        <ecNumber evidence="3">1.11.1.7</ecNumber>
    </recommendedName>
</protein>
<dbReference type="EC" id="1.11.1.7" evidence="3"/>
<evidence type="ECO:0000259" key="11">
    <source>
        <dbReference type="PROSITE" id="PS50873"/>
    </source>
</evidence>
<feature type="binding site" evidence="9">
    <location>
        <position position="82"/>
    </location>
    <ligand>
        <name>Ca(2+)</name>
        <dbReference type="ChEBI" id="CHEBI:29108"/>
        <label>2</label>
    </ligand>
</feature>
<evidence type="ECO:0000313" key="12">
    <source>
        <dbReference type="EMBL" id="KAL2486652.1"/>
    </source>
</evidence>
<dbReference type="InterPro" id="IPR000823">
    <property type="entry name" value="Peroxidase_pln"/>
</dbReference>
<dbReference type="PANTHER" id="PTHR31517:SF89">
    <property type="entry name" value="PEROXIDASE"/>
    <property type="match status" value="1"/>
</dbReference>
<dbReference type="AlphaFoldDB" id="A0ABD1RFB4"/>
<dbReference type="InterPro" id="IPR002016">
    <property type="entry name" value="Haem_peroxidase"/>
</dbReference>
<sequence>MGMRNSYAVPAGRQDGRISLESEVANNLPPPVSYIEFMSGFSPENGYPSLDPKFASSLKRKCPKSVTNNRVNLDVAIPNKLDNQYYKNLEKKMGLLSSDQTVENSGLTANIVAKYVNNPILWAADFAASMIQMGLIDVKTGNQGEIRKN</sequence>
<comment type="catalytic activity">
    <reaction evidence="1">
        <text>2 a phenolic donor + H2O2 = 2 a phenolic radical donor + 2 H2O</text>
        <dbReference type="Rhea" id="RHEA:56136"/>
        <dbReference type="ChEBI" id="CHEBI:15377"/>
        <dbReference type="ChEBI" id="CHEBI:16240"/>
        <dbReference type="ChEBI" id="CHEBI:139520"/>
        <dbReference type="ChEBI" id="CHEBI:139521"/>
        <dbReference type="EC" id="1.11.1.7"/>
    </reaction>
</comment>
<comment type="caution">
    <text evidence="12">The sequence shown here is derived from an EMBL/GenBank/DDBJ whole genome shotgun (WGS) entry which is preliminary data.</text>
</comment>
<dbReference type="Pfam" id="PF00141">
    <property type="entry name" value="peroxidase"/>
    <property type="match status" value="1"/>
</dbReference>
<dbReference type="Proteomes" id="UP001604336">
    <property type="component" value="Unassembled WGS sequence"/>
</dbReference>
<gene>
    <name evidence="12" type="ORF">Adt_31408</name>
</gene>
<evidence type="ECO:0000256" key="9">
    <source>
        <dbReference type="PIRSR" id="PIRSR600823-3"/>
    </source>
</evidence>
<evidence type="ECO:0000256" key="10">
    <source>
        <dbReference type="RuleBase" id="RU004241"/>
    </source>
</evidence>
<dbReference type="Gene3D" id="1.10.420.10">
    <property type="entry name" value="Peroxidase, domain 2"/>
    <property type="match status" value="1"/>
</dbReference>
<evidence type="ECO:0000256" key="1">
    <source>
        <dbReference type="ARBA" id="ARBA00000189"/>
    </source>
</evidence>
<name>A0ABD1RFB4_9LAMI</name>
<evidence type="ECO:0000256" key="4">
    <source>
        <dbReference type="ARBA" id="ARBA00022559"/>
    </source>
</evidence>
<keyword evidence="7" id="KW-0560">Oxidoreductase</keyword>
<evidence type="ECO:0000256" key="6">
    <source>
        <dbReference type="ARBA" id="ARBA00022723"/>
    </source>
</evidence>
<organism evidence="12 13">
    <name type="scientific">Abeliophyllum distichum</name>
    <dbReference type="NCBI Taxonomy" id="126358"/>
    <lineage>
        <taxon>Eukaryota</taxon>
        <taxon>Viridiplantae</taxon>
        <taxon>Streptophyta</taxon>
        <taxon>Embryophyta</taxon>
        <taxon>Tracheophyta</taxon>
        <taxon>Spermatophyta</taxon>
        <taxon>Magnoliopsida</taxon>
        <taxon>eudicotyledons</taxon>
        <taxon>Gunneridae</taxon>
        <taxon>Pentapetalae</taxon>
        <taxon>asterids</taxon>
        <taxon>lamiids</taxon>
        <taxon>Lamiales</taxon>
        <taxon>Oleaceae</taxon>
        <taxon>Forsythieae</taxon>
        <taxon>Abeliophyllum</taxon>
    </lineage>
</organism>
<dbReference type="GO" id="GO:0140825">
    <property type="term" value="F:lactoperoxidase activity"/>
    <property type="evidence" value="ECO:0007669"/>
    <property type="project" value="UniProtKB-EC"/>
</dbReference>
<dbReference type="PANTHER" id="PTHR31517">
    <property type="match status" value="1"/>
</dbReference>
<keyword evidence="5" id="KW-0349">Heme</keyword>
<evidence type="ECO:0000256" key="8">
    <source>
        <dbReference type="ARBA" id="ARBA00023004"/>
    </source>
</evidence>
<keyword evidence="8" id="KW-0408">Iron</keyword>
<evidence type="ECO:0000256" key="5">
    <source>
        <dbReference type="ARBA" id="ARBA00022617"/>
    </source>
</evidence>
<dbReference type="InterPro" id="IPR010255">
    <property type="entry name" value="Haem_peroxidase_sf"/>
</dbReference>
<keyword evidence="4 12" id="KW-0575">Peroxidase</keyword>